<dbReference type="AlphaFoldDB" id="A0A6C0JF63"/>
<proteinExistence type="predicted"/>
<organism evidence="1">
    <name type="scientific">viral metagenome</name>
    <dbReference type="NCBI Taxonomy" id="1070528"/>
    <lineage>
        <taxon>unclassified sequences</taxon>
        <taxon>metagenomes</taxon>
        <taxon>organismal metagenomes</taxon>
    </lineage>
</organism>
<reference evidence="1" key="1">
    <citation type="journal article" date="2020" name="Nature">
        <title>Giant virus diversity and host interactions through global metagenomics.</title>
        <authorList>
            <person name="Schulz F."/>
            <person name="Roux S."/>
            <person name="Paez-Espino D."/>
            <person name="Jungbluth S."/>
            <person name="Walsh D.A."/>
            <person name="Denef V.J."/>
            <person name="McMahon K.D."/>
            <person name="Konstantinidis K.T."/>
            <person name="Eloe-Fadrosh E.A."/>
            <person name="Kyrpides N.C."/>
            <person name="Woyke T."/>
        </authorList>
    </citation>
    <scope>NUCLEOTIDE SEQUENCE</scope>
    <source>
        <strain evidence="1">GVMAG-M-3300027708-51</strain>
    </source>
</reference>
<protein>
    <submittedName>
        <fullName evidence="1">Uncharacterized protein</fullName>
    </submittedName>
</protein>
<dbReference type="EMBL" id="MN740401">
    <property type="protein sequence ID" value="QHU04455.1"/>
    <property type="molecule type" value="Genomic_DNA"/>
</dbReference>
<evidence type="ECO:0000313" key="1">
    <source>
        <dbReference type="EMBL" id="QHU04455.1"/>
    </source>
</evidence>
<name>A0A6C0JF63_9ZZZZ</name>
<accession>A0A6C0JF63</accession>
<sequence length="269" mass="30712">MEHLRALINHLKDKSPTLTFPRPSEELYQQVQTALLPHAMKVVQKDNTLFRGEAAVQFLEGVDIRRGWSGDDDAWKKLHMVMIYSFLQGDPKEKLSKMMATFKTMLPGGNAQTDEILKLLEQEDTEASLHEIFELLINTRLATVVGDLVSSMDLDDLGIDFENPTELLEALQHPERSSVIQTIMKRAQTILEERIRTGRINQKELIRELETLRAKFQSTFGKYFNDMVVGQQGNTTGNTSETIMGNSPEARRARMAARLQKKLREKGRK</sequence>